<dbReference type="AlphaFoldDB" id="A0A9P0JVD7"/>
<proteinExistence type="predicted"/>
<keyword evidence="2" id="KW-1185">Reference proteome</keyword>
<reference evidence="1" key="1">
    <citation type="submission" date="2022-03" db="EMBL/GenBank/DDBJ databases">
        <authorList>
            <person name="Sayadi A."/>
        </authorList>
    </citation>
    <scope>NUCLEOTIDE SEQUENCE</scope>
</reference>
<dbReference type="Proteomes" id="UP001152888">
    <property type="component" value="Unassembled WGS sequence"/>
</dbReference>
<accession>A0A9P0JVD7</accession>
<comment type="caution">
    <text evidence="1">The sequence shown here is derived from an EMBL/GenBank/DDBJ whole genome shotgun (WGS) entry which is preliminary data.</text>
</comment>
<evidence type="ECO:0000313" key="1">
    <source>
        <dbReference type="EMBL" id="CAH1961062.1"/>
    </source>
</evidence>
<name>A0A9P0JVD7_ACAOB</name>
<dbReference type="EMBL" id="CAKOFQ010006691">
    <property type="protein sequence ID" value="CAH1961062.1"/>
    <property type="molecule type" value="Genomic_DNA"/>
</dbReference>
<sequence>MMKFFLDFLNHFSASSILQMYATFAFRTSHEIRIADFAINSKIVFDDDQLSKDDIDVYRHLQRIVETFRAHQHCSSKSPSFHSLQVAYRIFSKERVEFQFFLIYEVTEKEVPKLNILERQMVFSFKRKTDNTDTFDWLKNALSELLNYVLREFEEEDRVGLIIKHEDDQTKMATFPISLKNHLEASVIIDTLNSIARIKGSLIAEEKMYLQVIRIRTPVLYKKIISREDVLSLGCSDTLSWM</sequence>
<evidence type="ECO:0000313" key="2">
    <source>
        <dbReference type="Proteomes" id="UP001152888"/>
    </source>
</evidence>
<gene>
    <name evidence="1" type="ORF">ACAOBT_LOCUS3958</name>
</gene>
<organism evidence="1 2">
    <name type="scientific">Acanthoscelides obtectus</name>
    <name type="common">Bean weevil</name>
    <name type="synonym">Bruchus obtectus</name>
    <dbReference type="NCBI Taxonomy" id="200917"/>
    <lineage>
        <taxon>Eukaryota</taxon>
        <taxon>Metazoa</taxon>
        <taxon>Ecdysozoa</taxon>
        <taxon>Arthropoda</taxon>
        <taxon>Hexapoda</taxon>
        <taxon>Insecta</taxon>
        <taxon>Pterygota</taxon>
        <taxon>Neoptera</taxon>
        <taxon>Endopterygota</taxon>
        <taxon>Coleoptera</taxon>
        <taxon>Polyphaga</taxon>
        <taxon>Cucujiformia</taxon>
        <taxon>Chrysomeloidea</taxon>
        <taxon>Chrysomelidae</taxon>
        <taxon>Bruchinae</taxon>
        <taxon>Bruchini</taxon>
        <taxon>Acanthoscelides</taxon>
    </lineage>
</organism>
<dbReference type="OrthoDB" id="6681908at2759"/>
<protein>
    <submittedName>
        <fullName evidence="1">Uncharacterized protein</fullName>
    </submittedName>
</protein>